<comment type="caution">
    <text evidence="1">The sequence shown here is derived from an EMBL/GenBank/DDBJ whole genome shotgun (WGS) entry which is preliminary data.</text>
</comment>
<keyword evidence="2" id="KW-1185">Reference proteome</keyword>
<name>A0ACC3AZK2_9EURO</name>
<accession>A0ACC3AZK2</accession>
<organism evidence="1 2">
    <name type="scientific">Aspergillus melleus</name>
    <dbReference type="NCBI Taxonomy" id="138277"/>
    <lineage>
        <taxon>Eukaryota</taxon>
        <taxon>Fungi</taxon>
        <taxon>Dikarya</taxon>
        <taxon>Ascomycota</taxon>
        <taxon>Pezizomycotina</taxon>
        <taxon>Eurotiomycetes</taxon>
        <taxon>Eurotiomycetidae</taxon>
        <taxon>Eurotiales</taxon>
        <taxon>Aspergillaceae</taxon>
        <taxon>Aspergillus</taxon>
        <taxon>Aspergillus subgen. Circumdati</taxon>
    </lineage>
</organism>
<gene>
    <name evidence="1" type="ORF">N8T08_006884</name>
</gene>
<dbReference type="EMBL" id="JAOPJF010000042">
    <property type="protein sequence ID" value="KAK1143186.1"/>
    <property type="molecule type" value="Genomic_DNA"/>
</dbReference>
<sequence length="482" mass="55619">MSSEIQNGETRPMLHTAGPDIVDPQGRRVLLKGAAIAGFLNMENFITGYPGHEHEHRRAMEEVLGREKAQYFFDRLLHHFFTADDARYFASLGLNCIRVPFNYRHFIDNKANPGVFKQSGFDLLDRVVEICRKYNLWVILDLHAAPGGQNQDWHSDSGLPRAMFWEFKLFQDQIIDLWVAIAKHYAKDPIIAGYNPLNEPADPSHVGLLQWYDRASAAIREVDPDHILFLDGNTYSMDFSYFDRVIPNAVYSCHDYSTMGFPVPGQPLYSGTAAEKAKLKAQLERKIKFMRDWNVPVWNGEWGPVYPDPRQTGNVQDIVDSRIALLKEQLNLYAEGQISWNIWLLKDIGYQGMVYVNPDSSYMKLVGDFVSKKQRLGVDFWGCTDKEGVRDVYRPFLDSLKKMVPQHLHGKKYPPTWTFERQVERAVRECLLSEYLTWEYAELFKGKSEEELEELAASFAFRNCVERKELSKALSEDAHRTA</sequence>
<evidence type="ECO:0000313" key="2">
    <source>
        <dbReference type="Proteomes" id="UP001177260"/>
    </source>
</evidence>
<dbReference type="Proteomes" id="UP001177260">
    <property type="component" value="Unassembled WGS sequence"/>
</dbReference>
<proteinExistence type="predicted"/>
<reference evidence="1 2" key="1">
    <citation type="journal article" date="2023" name="ACS Omega">
        <title>Identification of the Neoaspergillic Acid Biosynthesis Gene Cluster by Establishing an In Vitro CRISPR-Ribonucleoprotein Genetic System in Aspergillus melleus.</title>
        <authorList>
            <person name="Yuan B."/>
            <person name="Grau M.F."/>
            <person name="Murata R.M."/>
            <person name="Torok T."/>
            <person name="Venkateswaran K."/>
            <person name="Stajich J.E."/>
            <person name="Wang C.C.C."/>
        </authorList>
    </citation>
    <scope>NUCLEOTIDE SEQUENCE [LARGE SCALE GENOMIC DNA]</scope>
    <source>
        <strain evidence="1 2">IMV 1140</strain>
    </source>
</reference>
<evidence type="ECO:0000313" key="1">
    <source>
        <dbReference type="EMBL" id="KAK1143186.1"/>
    </source>
</evidence>
<protein>
    <submittedName>
        <fullName evidence="1">Uncharacterized protein</fullName>
    </submittedName>
</protein>